<evidence type="ECO:0000313" key="2">
    <source>
        <dbReference type="Proteomes" id="UP000249375"/>
    </source>
</evidence>
<gene>
    <name evidence="1" type="primary">zapA</name>
    <name evidence="1" type="ORF">C7Y71_000610</name>
</gene>
<keyword evidence="2" id="KW-1185">Reference proteome</keyword>
<dbReference type="GO" id="GO:0051301">
    <property type="term" value="P:cell division"/>
    <property type="evidence" value="ECO:0007669"/>
    <property type="project" value="UniProtKB-KW"/>
</dbReference>
<keyword evidence="1" id="KW-0131">Cell cycle</keyword>
<dbReference type="OrthoDB" id="1086561at2"/>
<sequence>MEDKIAINLLVGKQIYPITVLREQEEVYRRAAKLINERLSRYQTKYPGQNYEKYLSIVLLDLAVRAESLEESKDAEPIIEKLVKLNEELEETLNVRHE</sequence>
<dbReference type="EMBL" id="CP033459">
    <property type="protein sequence ID" value="QFQ11648.1"/>
    <property type="molecule type" value="Genomic_DNA"/>
</dbReference>
<dbReference type="RefSeq" id="WP_111898710.1">
    <property type="nucleotide sequence ID" value="NZ_CP033459.1"/>
</dbReference>
<organism evidence="1 2">
    <name type="scientific">Pseudoprevotella muciniphila</name>
    <dbReference type="NCBI Taxonomy" id="2133944"/>
    <lineage>
        <taxon>Bacteria</taxon>
        <taxon>Pseudomonadati</taxon>
        <taxon>Bacteroidota</taxon>
        <taxon>Bacteroidia</taxon>
        <taxon>Bacteroidales</taxon>
        <taxon>Prevotellaceae</taxon>
        <taxon>Pseudoprevotella</taxon>
    </lineage>
</organism>
<dbReference type="AlphaFoldDB" id="A0A5P8E425"/>
<dbReference type="Proteomes" id="UP000249375">
    <property type="component" value="Chromosome"/>
</dbReference>
<name>A0A5P8E425_9BACT</name>
<proteinExistence type="predicted"/>
<accession>A0A5P8E425</accession>
<reference evidence="1 2" key="1">
    <citation type="submission" date="2018-11" db="EMBL/GenBank/DDBJ databases">
        <authorList>
            <person name="Na S.W."/>
            <person name="Baik M."/>
        </authorList>
    </citation>
    <scope>NUCLEOTIDE SEQUENCE [LARGE SCALE GENOMIC DNA]</scope>
    <source>
        <strain evidence="1 2">E39</strain>
    </source>
</reference>
<dbReference type="SUPFAM" id="SSF102829">
    <property type="entry name" value="Cell division protein ZapA-like"/>
    <property type="match status" value="1"/>
</dbReference>
<dbReference type="InterPro" id="IPR036192">
    <property type="entry name" value="Cell_div_ZapA-like_sf"/>
</dbReference>
<keyword evidence="1" id="KW-0132">Cell division</keyword>
<evidence type="ECO:0000313" key="1">
    <source>
        <dbReference type="EMBL" id="QFQ11648.1"/>
    </source>
</evidence>
<dbReference type="InterPro" id="IPR007838">
    <property type="entry name" value="Cell_div_ZapA-like"/>
</dbReference>
<dbReference type="KEGG" id="alq:C7Y71_000610"/>
<protein>
    <submittedName>
        <fullName evidence="1">Cell division protein ZapA</fullName>
    </submittedName>
</protein>
<dbReference type="Pfam" id="PF05164">
    <property type="entry name" value="ZapA"/>
    <property type="match status" value="1"/>
</dbReference>